<evidence type="ECO:0000259" key="2">
    <source>
        <dbReference type="Pfam" id="PF23981"/>
    </source>
</evidence>
<keyword evidence="1" id="KW-0472">Membrane</keyword>
<comment type="caution">
    <text evidence="3">The sequence shown here is derived from an EMBL/GenBank/DDBJ whole genome shotgun (WGS) entry which is preliminary data.</text>
</comment>
<dbReference type="AlphaFoldDB" id="A0AAP3E6T5"/>
<dbReference type="EMBL" id="JAOPJZ010000010">
    <property type="protein sequence ID" value="MCU4752831.1"/>
    <property type="molecule type" value="Genomic_DNA"/>
</dbReference>
<evidence type="ECO:0000313" key="4">
    <source>
        <dbReference type="Proteomes" id="UP001321047"/>
    </source>
</evidence>
<protein>
    <submittedName>
        <fullName evidence="3">Type IV pilin N-terminal domain-containing protein</fullName>
    </submittedName>
</protein>
<dbReference type="Pfam" id="PF23960">
    <property type="entry name" value="DUF7289"/>
    <property type="match status" value="1"/>
</dbReference>
<keyword evidence="4" id="KW-1185">Reference proteome</keyword>
<feature type="domain" description="DUF7305" evidence="2">
    <location>
        <begin position="260"/>
        <end position="447"/>
    </location>
</feature>
<dbReference type="InterPro" id="IPR013373">
    <property type="entry name" value="Flagellin/pilin_N_arc"/>
</dbReference>
<reference evidence="3 4" key="1">
    <citation type="submission" date="2022-09" db="EMBL/GenBank/DDBJ databases">
        <title>Enrichment on poylsaccharides allowed isolation of novel metabolic and taxonomic groups of Haloarchaea.</title>
        <authorList>
            <person name="Sorokin D.Y."/>
            <person name="Elcheninov A.G."/>
            <person name="Khizhniak T.V."/>
            <person name="Kolganova T.V."/>
            <person name="Kublanov I.V."/>
        </authorList>
    </citation>
    <scope>NUCLEOTIDE SEQUENCE [LARGE SCALE GENOMIC DNA]</scope>
    <source>
        <strain evidence="3 4">AArc-curdl1</strain>
    </source>
</reference>
<name>A0AAP3E6T5_9EURY</name>
<dbReference type="InterPro" id="IPR055729">
    <property type="entry name" value="DUF7305"/>
</dbReference>
<dbReference type="RefSeq" id="WP_342809160.1">
    <property type="nucleotide sequence ID" value="NZ_JAOPJZ010000010.1"/>
</dbReference>
<gene>
    <name evidence="3" type="ORF">OB919_12735</name>
</gene>
<organism evidence="3 4">
    <name type="scientific">Natronosalvus hydrolyticus</name>
    <dbReference type="NCBI Taxonomy" id="2979988"/>
    <lineage>
        <taxon>Archaea</taxon>
        <taxon>Methanobacteriati</taxon>
        <taxon>Methanobacteriota</taxon>
        <taxon>Stenosarchaea group</taxon>
        <taxon>Halobacteria</taxon>
        <taxon>Halobacteriales</taxon>
        <taxon>Natrialbaceae</taxon>
        <taxon>Natronosalvus</taxon>
    </lineage>
</organism>
<keyword evidence="1" id="KW-0812">Transmembrane</keyword>
<evidence type="ECO:0000313" key="3">
    <source>
        <dbReference type="EMBL" id="MCU4752831.1"/>
    </source>
</evidence>
<keyword evidence="1" id="KW-1133">Transmembrane helix</keyword>
<dbReference type="Pfam" id="PF23981">
    <property type="entry name" value="DUF7305"/>
    <property type="match status" value="1"/>
</dbReference>
<sequence>MGSTIYGDSRGVTPVVGVILLIGITLIGSLGIFIVGLDLIAVQQQQAENERAEQSFIELKQSMHTQSYLSDTSQTIDLDLSDGGAIIRDDAGSISVDSKNLSEEFEEPITFGAIEYEGHNGGIYALEGGAVIRGTGENAQIVSGPRIEYDGATNTLNFQLVEAVGEGELDSDSINLKMNSSEGYSSVVENERVIITIESRYWGAWEQYFINEIGERGVIAEPIEGSDKGKVRVDLGRIDRPTPFENAVQGQTIIDTNNPNAGIEGEVENNSSLEPIDEEIWELVATAEEEYNDIGSLNGDPLEAGEYYADEVDIGDLTVDLEDGDVVLVVNGSLDVGSDFHVKNGEENELQIYTTGDLEIGGGNQMCANLCDESDTDPAALQVYGTSDFQFILKGGTHFEGVIYAPAGEDGSSALIQAGNFNIDGSIVIGEVDINGNTHIRNHPELEILDPAIGDAVQPPEITYLNIAHQQIEVSQD</sequence>
<dbReference type="NCBIfam" id="TIGR02537">
    <property type="entry name" value="arch_flag_Nterm"/>
    <property type="match status" value="1"/>
</dbReference>
<dbReference type="InterPro" id="IPR055713">
    <property type="entry name" value="DUF7289"/>
</dbReference>
<feature type="transmembrane region" description="Helical" evidence="1">
    <location>
        <begin position="12"/>
        <end position="37"/>
    </location>
</feature>
<accession>A0AAP3E6T5</accession>
<evidence type="ECO:0000256" key="1">
    <source>
        <dbReference type="SAM" id="Phobius"/>
    </source>
</evidence>
<proteinExistence type="predicted"/>
<dbReference type="Proteomes" id="UP001321047">
    <property type="component" value="Unassembled WGS sequence"/>
</dbReference>